<dbReference type="EMBL" id="JACTNZ010000011">
    <property type="protein sequence ID" value="KAG5523782.1"/>
    <property type="molecule type" value="Genomic_DNA"/>
</dbReference>
<keyword evidence="1" id="KW-0472">Membrane</keyword>
<keyword evidence="3" id="KW-1185">Reference proteome</keyword>
<name>A0AAV6I4Z2_9ERIC</name>
<feature type="transmembrane region" description="Helical" evidence="1">
    <location>
        <begin position="80"/>
        <end position="99"/>
    </location>
</feature>
<organism evidence="2 3">
    <name type="scientific">Rhododendron griersonianum</name>
    <dbReference type="NCBI Taxonomy" id="479676"/>
    <lineage>
        <taxon>Eukaryota</taxon>
        <taxon>Viridiplantae</taxon>
        <taxon>Streptophyta</taxon>
        <taxon>Embryophyta</taxon>
        <taxon>Tracheophyta</taxon>
        <taxon>Spermatophyta</taxon>
        <taxon>Magnoliopsida</taxon>
        <taxon>eudicotyledons</taxon>
        <taxon>Gunneridae</taxon>
        <taxon>Pentapetalae</taxon>
        <taxon>asterids</taxon>
        <taxon>Ericales</taxon>
        <taxon>Ericaceae</taxon>
        <taxon>Ericoideae</taxon>
        <taxon>Rhodoreae</taxon>
        <taxon>Rhododendron</taxon>
    </lineage>
</organism>
<keyword evidence="1" id="KW-1133">Transmembrane helix</keyword>
<dbReference type="Proteomes" id="UP000823749">
    <property type="component" value="Chromosome 11"/>
</dbReference>
<evidence type="ECO:0000313" key="3">
    <source>
        <dbReference type="Proteomes" id="UP000823749"/>
    </source>
</evidence>
<keyword evidence="1" id="KW-0812">Transmembrane</keyword>
<sequence length="255" mass="29110">MPSFDTRYAILLVVNIMKSQASVPWDWDPYELMGNLTWSKFWFLFILVLIFSFTSIRVALTCPIDIWHIRVRLGEFSTTLVVLLVTSLLLPQLLFWYVYPTIVLLSLCSSRVFNAFKSFLHWGQAVLVTVPDLTVSVSAIEGNIMEQTWKLVEHEQVALGDGGVHKYSIVTIDKLSESNVAYVGKRFPETSNDAYRLDNKKTAKPYKAELGFYLNSLRTRTLVELVIARLAISHVYCSTAPYDLLSYSLHVQNTN</sequence>
<feature type="transmembrane region" description="Helical" evidence="1">
    <location>
        <begin position="41"/>
        <end position="60"/>
    </location>
</feature>
<evidence type="ECO:0000256" key="1">
    <source>
        <dbReference type="SAM" id="Phobius"/>
    </source>
</evidence>
<evidence type="ECO:0000313" key="2">
    <source>
        <dbReference type="EMBL" id="KAG5523782.1"/>
    </source>
</evidence>
<accession>A0AAV6I4Z2</accession>
<dbReference type="AlphaFoldDB" id="A0AAV6I4Z2"/>
<reference evidence="2" key="1">
    <citation type="submission" date="2020-08" db="EMBL/GenBank/DDBJ databases">
        <title>Plant Genome Project.</title>
        <authorList>
            <person name="Zhang R.-G."/>
        </authorList>
    </citation>
    <scope>NUCLEOTIDE SEQUENCE</scope>
    <source>
        <strain evidence="2">WSP0</strain>
        <tissue evidence="2">Leaf</tissue>
    </source>
</reference>
<comment type="caution">
    <text evidence="2">The sequence shown here is derived from an EMBL/GenBank/DDBJ whole genome shotgun (WGS) entry which is preliminary data.</text>
</comment>
<proteinExistence type="predicted"/>
<protein>
    <submittedName>
        <fullName evidence="2">Uncharacterized protein</fullName>
    </submittedName>
</protein>
<gene>
    <name evidence="2" type="ORF">RHGRI_030693</name>
</gene>